<comment type="caution">
    <text evidence="10">The sequence shown here is derived from an EMBL/GenBank/DDBJ whole genome shotgun (WGS) entry which is preliminary data.</text>
</comment>
<dbReference type="OrthoDB" id="10250935at2759"/>
<dbReference type="Gene3D" id="3.30.420.10">
    <property type="entry name" value="Ribonuclease H-like superfamily/Ribonuclease H"/>
    <property type="match status" value="1"/>
</dbReference>
<dbReference type="InterPro" id="IPR036397">
    <property type="entry name" value="RNaseH_sf"/>
</dbReference>
<keyword evidence="5" id="KW-0269">Exonuclease</keyword>
<dbReference type="STRING" id="74649.A0A2P6R7E9"/>
<dbReference type="SUPFAM" id="SSF53098">
    <property type="entry name" value="Ribonuclease H-like"/>
    <property type="match status" value="1"/>
</dbReference>
<evidence type="ECO:0000256" key="7">
    <source>
        <dbReference type="ARBA" id="ARBA00025769"/>
    </source>
</evidence>
<dbReference type="AlphaFoldDB" id="A0A2P6R7E9"/>
<feature type="compositionally biased region" description="Polar residues" evidence="8">
    <location>
        <begin position="60"/>
        <end position="77"/>
    </location>
</feature>
<keyword evidence="10" id="KW-0548">Nucleotidyltransferase</keyword>
<keyword evidence="10" id="KW-0808">Transferase</keyword>
<evidence type="ECO:0000313" key="10">
    <source>
        <dbReference type="EMBL" id="PRQ42350.1"/>
    </source>
</evidence>
<keyword evidence="2" id="KW-0540">Nuclease</keyword>
<evidence type="ECO:0000256" key="8">
    <source>
        <dbReference type="SAM" id="MobiDB-lite"/>
    </source>
</evidence>
<keyword evidence="6" id="KW-0460">Magnesium</keyword>
<dbReference type="GO" id="GO:0003676">
    <property type="term" value="F:nucleic acid binding"/>
    <property type="evidence" value="ECO:0007669"/>
    <property type="project" value="InterPro"/>
</dbReference>
<comment type="similarity">
    <text evidence="7">Belongs to the exonuclease superfamily. TREX family.</text>
</comment>
<dbReference type="Proteomes" id="UP000238479">
    <property type="component" value="Chromosome 3"/>
</dbReference>
<comment type="cofactor">
    <cofactor evidence="1">
        <name>Mg(2+)</name>
        <dbReference type="ChEBI" id="CHEBI:18420"/>
    </cofactor>
</comment>
<dbReference type="GO" id="GO:0005737">
    <property type="term" value="C:cytoplasm"/>
    <property type="evidence" value="ECO:0007669"/>
    <property type="project" value="TreeGrafter"/>
</dbReference>
<dbReference type="PANTHER" id="PTHR13058:SF19">
    <property type="entry name" value="LD40940P"/>
    <property type="match status" value="1"/>
</dbReference>
<keyword evidence="10" id="KW-0239">DNA-directed DNA polymerase</keyword>
<dbReference type="InterPro" id="IPR013520">
    <property type="entry name" value="Ribonucl_H"/>
</dbReference>
<evidence type="ECO:0000256" key="1">
    <source>
        <dbReference type="ARBA" id="ARBA00001946"/>
    </source>
</evidence>
<dbReference type="Pfam" id="PF00929">
    <property type="entry name" value="RNase_T"/>
    <property type="match status" value="1"/>
</dbReference>
<reference evidence="10 11" key="1">
    <citation type="journal article" date="2018" name="Nat. Genet.">
        <title>The Rosa genome provides new insights in the design of modern roses.</title>
        <authorList>
            <person name="Bendahmane M."/>
        </authorList>
    </citation>
    <scope>NUCLEOTIDE SEQUENCE [LARGE SCALE GENOMIC DNA]</scope>
    <source>
        <strain evidence="11">cv. Old Blush</strain>
    </source>
</reference>
<dbReference type="GO" id="GO:0046872">
    <property type="term" value="F:metal ion binding"/>
    <property type="evidence" value="ECO:0007669"/>
    <property type="project" value="UniProtKB-KW"/>
</dbReference>
<evidence type="ECO:0000259" key="9">
    <source>
        <dbReference type="SMART" id="SM00479"/>
    </source>
</evidence>
<feature type="region of interest" description="Disordered" evidence="8">
    <location>
        <begin position="57"/>
        <end position="77"/>
    </location>
</feature>
<dbReference type="InterPro" id="IPR040393">
    <property type="entry name" value="TREX1/2"/>
</dbReference>
<name>A0A2P6R7E9_ROSCH</name>
<organism evidence="10 11">
    <name type="scientific">Rosa chinensis</name>
    <name type="common">China rose</name>
    <dbReference type="NCBI Taxonomy" id="74649"/>
    <lineage>
        <taxon>Eukaryota</taxon>
        <taxon>Viridiplantae</taxon>
        <taxon>Streptophyta</taxon>
        <taxon>Embryophyta</taxon>
        <taxon>Tracheophyta</taxon>
        <taxon>Spermatophyta</taxon>
        <taxon>Magnoliopsida</taxon>
        <taxon>eudicotyledons</taxon>
        <taxon>Gunneridae</taxon>
        <taxon>Pentapetalae</taxon>
        <taxon>rosids</taxon>
        <taxon>fabids</taxon>
        <taxon>Rosales</taxon>
        <taxon>Rosaceae</taxon>
        <taxon>Rosoideae</taxon>
        <taxon>Rosoideae incertae sedis</taxon>
        <taxon>Rosa</taxon>
    </lineage>
</organism>
<dbReference type="SMART" id="SM00479">
    <property type="entry name" value="EXOIII"/>
    <property type="match status" value="1"/>
</dbReference>
<dbReference type="GO" id="GO:0006308">
    <property type="term" value="P:DNA catabolic process"/>
    <property type="evidence" value="ECO:0007669"/>
    <property type="project" value="TreeGrafter"/>
</dbReference>
<keyword evidence="3" id="KW-0479">Metal-binding</keyword>
<feature type="domain" description="Exonuclease" evidence="9">
    <location>
        <begin position="128"/>
        <end position="311"/>
    </location>
</feature>
<evidence type="ECO:0000256" key="5">
    <source>
        <dbReference type="ARBA" id="ARBA00022839"/>
    </source>
</evidence>
<proteinExistence type="inferred from homology"/>
<sequence>MRTFSLSRVPRCGLYNLAQFWGDNFHSSIRTCGYSSSSKLHSFKIYALDGGNSRKWTRRPLTTNTEGRSKTAQHSNPSKIRQELLDVTVSTSATLNISKIDASQYEKIQHQDIRELIAENEDLANLVTVIVFDIETTGFSRTDDRIIEIALQDLQGGQNSTFQTLINPERDVPWNTTKIHGISTDMVNKPGIPRMKELIPILLSYIKSRQKPGGYVMLVAHNGRSFDVPFLRSEFCRCGVEFPSNWLFADSLIMARKAMKSTGSEASSKSLKLQDLRAHLGIPLVGSAHRAMSDVVVLSKVFPILTYILKQTLANVVVEQSFLLSDLDNPKKKKSSG</sequence>
<protein>
    <submittedName>
        <fullName evidence="10">Putative DNA-directed DNA polymerase</fullName>
        <ecNumber evidence="10">2.7.7.7</ecNumber>
    </submittedName>
</protein>
<dbReference type="Gramene" id="PRQ42350">
    <property type="protein sequence ID" value="PRQ42350"/>
    <property type="gene ID" value="RchiOBHm_Chr3g0456691"/>
</dbReference>
<accession>A0A2P6R7E9</accession>
<evidence type="ECO:0000256" key="4">
    <source>
        <dbReference type="ARBA" id="ARBA00022801"/>
    </source>
</evidence>
<dbReference type="OMA" id="HGITTQM"/>
<evidence type="ECO:0000256" key="6">
    <source>
        <dbReference type="ARBA" id="ARBA00022842"/>
    </source>
</evidence>
<dbReference type="FunFam" id="3.30.420.10:FF:000045">
    <property type="entry name" value="3'-5' exonuclease DinG"/>
    <property type="match status" value="1"/>
</dbReference>
<dbReference type="GO" id="GO:0008296">
    <property type="term" value="F:3'-5'-DNA exonuclease activity"/>
    <property type="evidence" value="ECO:0007669"/>
    <property type="project" value="TreeGrafter"/>
</dbReference>
<dbReference type="InterPro" id="IPR012337">
    <property type="entry name" value="RNaseH-like_sf"/>
</dbReference>
<evidence type="ECO:0000256" key="2">
    <source>
        <dbReference type="ARBA" id="ARBA00022722"/>
    </source>
</evidence>
<keyword evidence="4" id="KW-0378">Hydrolase</keyword>
<dbReference type="EC" id="2.7.7.7" evidence="10"/>
<dbReference type="PANTHER" id="PTHR13058">
    <property type="entry name" value="THREE PRIME REPAIR EXONUCLEASE 1, 2"/>
    <property type="match status" value="1"/>
</dbReference>
<dbReference type="GO" id="GO:0003887">
    <property type="term" value="F:DNA-directed DNA polymerase activity"/>
    <property type="evidence" value="ECO:0007669"/>
    <property type="project" value="UniProtKB-KW"/>
</dbReference>
<gene>
    <name evidence="10" type="ORF">RchiOBHm_Chr3g0456691</name>
</gene>
<evidence type="ECO:0000313" key="11">
    <source>
        <dbReference type="Proteomes" id="UP000238479"/>
    </source>
</evidence>
<dbReference type="EMBL" id="PDCK01000041">
    <property type="protein sequence ID" value="PRQ42350.1"/>
    <property type="molecule type" value="Genomic_DNA"/>
</dbReference>
<dbReference type="CDD" id="cd06127">
    <property type="entry name" value="DEDDh"/>
    <property type="match status" value="1"/>
</dbReference>
<evidence type="ECO:0000256" key="3">
    <source>
        <dbReference type="ARBA" id="ARBA00022723"/>
    </source>
</evidence>
<keyword evidence="11" id="KW-1185">Reference proteome</keyword>